<protein>
    <submittedName>
        <fullName evidence="1">Uncharacterized protein</fullName>
    </submittedName>
</protein>
<evidence type="ECO:0000313" key="1">
    <source>
        <dbReference type="EMBL" id="KAK1443674.1"/>
    </source>
</evidence>
<name>A0AAD8PE01_BABGI</name>
<proteinExistence type="predicted"/>
<comment type="caution">
    <text evidence="1">The sequence shown here is derived from an EMBL/GenBank/DDBJ whole genome shotgun (WGS) entry which is preliminary data.</text>
</comment>
<keyword evidence="2" id="KW-1185">Reference proteome</keyword>
<dbReference type="EMBL" id="JAVEPI010000002">
    <property type="protein sequence ID" value="KAK1443674.1"/>
    <property type="molecule type" value="Genomic_DNA"/>
</dbReference>
<accession>A0AAD8PE01</accession>
<organism evidence="1 2">
    <name type="scientific">Babesia gibsoni</name>
    <dbReference type="NCBI Taxonomy" id="33632"/>
    <lineage>
        <taxon>Eukaryota</taxon>
        <taxon>Sar</taxon>
        <taxon>Alveolata</taxon>
        <taxon>Apicomplexa</taxon>
        <taxon>Aconoidasida</taxon>
        <taxon>Piroplasmida</taxon>
        <taxon>Babesiidae</taxon>
        <taxon>Babesia</taxon>
    </lineage>
</organism>
<sequence length="1125" mass="128547">MEGERPMKCLAWFELWLDSLPSVESSRSSSWNEDLSYYTRHQNAFSQSEVAVELYHSLHQSDMSLKELSQHIAQIGNLIYQVDLRQLVSQPKSRQRQMFAPIFDYVDISQAVAACHSPDSYGYVYFLVRLLYEVLLYTKSIAVRSLCFYQIMRNAHVISKLFGLVSREVSLKGTEGYIEGETPPTVDCMSTIDQLPSRFSINVVDNILHKMLVSKDMNLKICGIELMRLCPKMVACNPKLLGELKEILIEPMEECAHKAALSLLHVLQHVPPKVAQGFLHMFHDYTIATECNAQRVQSFCCLALGCRQLSVYLLAYRMCWNIWIHLEGINTTKESELLILKECQFYLMLTATVLCIDHPELVPRQKKRLESVIYEQKGRECTMEVAFCMNLLYREHGELREVGRLLKMDIKWPAVVNELNTTIFHLHLKNFKQTRIGTSFVSAINTFENLVAASLSHFTLLWDLKDYFKHLRTNYTDYILRILKVVQKHYGEMEGEFSYFRAISFRAIASLVRICYVCEPQKFMRQMGDIKALVKDTDLLYLFKPILSSDDFMELDDDITAERVNMWVHSLYYLGNIKPSKVHNIILRPLRVDLLSGEVKVDSATYKANIITKKDTFNADILNGHVRGLINSAYDKLSSGEALRNVINLSLRLGFYKEAAECLKQMEMWTDNTLLWFNGLYHYAVAECENDVMKGIEARVQGLDSLDAYHHQCTMWSLQKTANDIMAPRMNYTLPALVTHTWCTLKLILQIAICSVFKVMQTGSGDLTTLATIFLGLFGNYRALRWSFTDTCSETVLTCEIYEGLCFFMHALCVNQRKRFQGGTAQEDSESVDVKEKVDPEEALKQYIMQFFEADDVHLPQTLFLVDLLPPELRGRLYNVSSFIAIHTIASVGANKGETSINGQDESTPVISKLEDIPLSVIYKEFVLFTRVRLCSDRLNGSNNSTSKCQPSNIQSECIMACLSRDIESLTLLAPYIRVCETHKNPGNCWLDLLQRIHALKLPTPAGVLKNFPLPFPALTAVLEYEKISNEGPVAVHIQGSIRNASGRLPWVQVKLQTSGPGLEREVIFLRKFKLKENVIDEYVHTHLSMRQIELCSFSCVALAKDGCPRGVPTHFLPFTREIEP</sequence>
<evidence type="ECO:0000313" key="2">
    <source>
        <dbReference type="Proteomes" id="UP001230268"/>
    </source>
</evidence>
<reference evidence="1" key="1">
    <citation type="submission" date="2023-08" db="EMBL/GenBank/DDBJ databases">
        <title>Draft sequence of the Babesia gibsoni genome.</title>
        <authorList>
            <person name="Yamagishi J.Y."/>
            <person name="Xuan X.X."/>
        </authorList>
    </citation>
    <scope>NUCLEOTIDE SEQUENCE</scope>
    <source>
        <strain evidence="1">Azabu</strain>
    </source>
</reference>
<dbReference type="Proteomes" id="UP001230268">
    <property type="component" value="Unassembled WGS sequence"/>
</dbReference>
<dbReference type="AlphaFoldDB" id="A0AAD8PE01"/>
<gene>
    <name evidence="1" type="ORF">BgAZ_205500</name>
</gene>